<protein>
    <submittedName>
        <fullName evidence="2">Uncharacterized protein</fullName>
    </submittedName>
</protein>
<proteinExistence type="predicted"/>
<organism evidence="2 3">
    <name type="scientific">Candidatus Schekmanbacteria bacterium RIFCSPLOWO2_12_FULL_38_15</name>
    <dbReference type="NCBI Taxonomy" id="1817883"/>
    <lineage>
        <taxon>Bacteria</taxon>
        <taxon>Candidatus Schekmaniibacteriota</taxon>
    </lineage>
</organism>
<gene>
    <name evidence="2" type="ORF">A3G31_08535</name>
</gene>
<reference evidence="2 3" key="1">
    <citation type="journal article" date="2016" name="Nat. Commun.">
        <title>Thousands of microbial genomes shed light on interconnected biogeochemical processes in an aquifer system.</title>
        <authorList>
            <person name="Anantharaman K."/>
            <person name="Brown C.T."/>
            <person name="Hug L.A."/>
            <person name="Sharon I."/>
            <person name="Castelle C.J."/>
            <person name="Probst A.J."/>
            <person name="Thomas B.C."/>
            <person name="Singh A."/>
            <person name="Wilkins M.J."/>
            <person name="Karaoz U."/>
            <person name="Brodie E.L."/>
            <person name="Williams K.H."/>
            <person name="Hubbard S.S."/>
            <person name="Banfield J.F."/>
        </authorList>
    </citation>
    <scope>NUCLEOTIDE SEQUENCE [LARGE SCALE GENOMIC DNA]</scope>
</reference>
<evidence type="ECO:0000256" key="1">
    <source>
        <dbReference type="SAM" id="Coils"/>
    </source>
</evidence>
<name>A0A1F7SIB1_9BACT</name>
<dbReference type="STRING" id="1817883.A3G31_08535"/>
<sequence length="64" mass="7226">MQSSPTARERQLEKELDRYKKKVGELTIQNELLKKLNKTYPSMRRSCGCVVTGEIVGQSGRGAK</sequence>
<comment type="caution">
    <text evidence="2">The sequence shown here is derived from an EMBL/GenBank/DDBJ whole genome shotgun (WGS) entry which is preliminary data.</text>
</comment>
<dbReference type="EMBL" id="MGDI01000028">
    <property type="protein sequence ID" value="OGL52954.1"/>
    <property type="molecule type" value="Genomic_DNA"/>
</dbReference>
<dbReference type="Proteomes" id="UP000178082">
    <property type="component" value="Unassembled WGS sequence"/>
</dbReference>
<evidence type="ECO:0000313" key="2">
    <source>
        <dbReference type="EMBL" id="OGL52954.1"/>
    </source>
</evidence>
<dbReference type="AlphaFoldDB" id="A0A1F7SIB1"/>
<evidence type="ECO:0000313" key="3">
    <source>
        <dbReference type="Proteomes" id="UP000178082"/>
    </source>
</evidence>
<keyword evidence="1" id="KW-0175">Coiled coil</keyword>
<accession>A0A1F7SIB1</accession>
<feature type="coiled-coil region" evidence="1">
    <location>
        <begin position="9"/>
        <end position="36"/>
    </location>
</feature>